<keyword evidence="10 12" id="KW-0472">Membrane</keyword>
<evidence type="ECO:0000256" key="13">
    <source>
        <dbReference type="SAM" id="Phobius"/>
    </source>
</evidence>
<comment type="similarity">
    <text evidence="2 12">Belongs to the SEC61-beta family.</text>
</comment>
<evidence type="ECO:0000256" key="11">
    <source>
        <dbReference type="ARBA" id="ARBA00031868"/>
    </source>
</evidence>
<accession>A0A498GXI1</accession>
<dbReference type="Pfam" id="PF03911">
    <property type="entry name" value="Sec61_beta"/>
    <property type="match status" value="1"/>
</dbReference>
<dbReference type="EMBL" id="LHQS01000003">
    <property type="protein sequence ID" value="RXE55342.1"/>
    <property type="molecule type" value="Genomic_DNA"/>
</dbReference>
<proteinExistence type="inferred from homology"/>
<protein>
    <recommendedName>
        <fullName evidence="3 12">Preprotein translocase subunit SecG</fullName>
    </recommendedName>
    <alternativeName>
        <fullName evidence="11 12">Protein transport protein Sec61 subunit beta homolog</fullName>
    </alternativeName>
</protein>
<keyword evidence="8 12" id="KW-1133">Transmembrane helix</keyword>
<dbReference type="RefSeq" id="WP_128694513.1">
    <property type="nucleotide sequence ID" value="NZ_LHQS01000003.1"/>
</dbReference>
<keyword evidence="5 12" id="KW-1003">Cell membrane</keyword>
<dbReference type="InterPro" id="IPR023531">
    <property type="entry name" value="Preprot_translocase_SecG"/>
</dbReference>
<feature type="topological domain" description="Cytoplasmic" evidence="12">
    <location>
        <begin position="1"/>
        <end position="30"/>
    </location>
</feature>
<reference evidence="14 15" key="1">
    <citation type="journal article" date="2015" name="Int. J. Syst. Evol. Microbiol.">
        <title>Methanoculleus taiwanensis sp. nov., a methanogen isolated from deep marine sediment at the deformation front area near Taiwan.</title>
        <authorList>
            <person name="Weng C.Y."/>
            <person name="Chen S.C."/>
            <person name="Lai M.C."/>
            <person name="Wu S.Y."/>
            <person name="Lin S."/>
            <person name="Yang T.F."/>
            <person name="Chen P.C."/>
        </authorList>
    </citation>
    <scope>NUCLEOTIDE SEQUENCE [LARGE SCALE GENOMIC DNA]</scope>
    <source>
        <strain evidence="14 15">CYW4</strain>
    </source>
</reference>
<evidence type="ECO:0000256" key="2">
    <source>
        <dbReference type="ARBA" id="ARBA00006103"/>
    </source>
</evidence>
<feature type="transmembrane region" description="Helical" evidence="13">
    <location>
        <begin position="32"/>
        <end position="52"/>
    </location>
</feature>
<dbReference type="HAMAP" id="MF_00751">
    <property type="entry name" value="SecG"/>
    <property type="match status" value="1"/>
</dbReference>
<dbReference type="GO" id="GO:0015031">
    <property type="term" value="P:protein transport"/>
    <property type="evidence" value="ECO:0007669"/>
    <property type="project" value="UniProtKB-UniRule"/>
</dbReference>
<name>A0A498GXI1_9EURY</name>
<evidence type="ECO:0000313" key="15">
    <source>
        <dbReference type="Proteomes" id="UP000290932"/>
    </source>
</evidence>
<evidence type="ECO:0000256" key="10">
    <source>
        <dbReference type="ARBA" id="ARBA00023136"/>
    </source>
</evidence>
<evidence type="ECO:0000256" key="4">
    <source>
        <dbReference type="ARBA" id="ARBA00022448"/>
    </source>
</evidence>
<dbReference type="NCBIfam" id="NF002318">
    <property type="entry name" value="PRK01253.1"/>
    <property type="match status" value="1"/>
</dbReference>
<keyword evidence="4 12" id="KW-0813">Transport</keyword>
<organism evidence="14 15">
    <name type="scientific">Methanoculleus taiwanensis</name>
    <dbReference type="NCBI Taxonomy" id="1550565"/>
    <lineage>
        <taxon>Archaea</taxon>
        <taxon>Methanobacteriati</taxon>
        <taxon>Methanobacteriota</taxon>
        <taxon>Stenosarchaea group</taxon>
        <taxon>Methanomicrobia</taxon>
        <taxon>Methanomicrobiales</taxon>
        <taxon>Methanomicrobiaceae</taxon>
        <taxon>Methanoculleus</taxon>
    </lineage>
</organism>
<evidence type="ECO:0000256" key="6">
    <source>
        <dbReference type="ARBA" id="ARBA00022692"/>
    </source>
</evidence>
<gene>
    <name evidence="12" type="primary">secG</name>
    <name evidence="14" type="ORF">ABH15_11310</name>
</gene>
<evidence type="ECO:0000256" key="5">
    <source>
        <dbReference type="ARBA" id="ARBA00022475"/>
    </source>
</evidence>
<keyword evidence="7 12" id="KW-0653">Protein transport</keyword>
<dbReference type="OrthoDB" id="43651at2157"/>
<keyword evidence="6 12" id="KW-0812">Transmembrane</keyword>
<dbReference type="GO" id="GO:0005886">
    <property type="term" value="C:plasma membrane"/>
    <property type="evidence" value="ECO:0007669"/>
    <property type="project" value="UniProtKB-SubCell"/>
</dbReference>
<evidence type="ECO:0000256" key="12">
    <source>
        <dbReference type="HAMAP-Rule" id="MF_00751"/>
    </source>
</evidence>
<evidence type="ECO:0000256" key="8">
    <source>
        <dbReference type="ARBA" id="ARBA00022989"/>
    </source>
</evidence>
<sequence>MAKKSGGRLVSSAGLVNYYDSEDRRAIHISPVSVVVAAVVIGAAVFILNALFPVA</sequence>
<dbReference type="Proteomes" id="UP000290932">
    <property type="component" value="Unassembled WGS sequence"/>
</dbReference>
<comment type="caution">
    <text evidence="14">The sequence shown here is derived from an EMBL/GenBank/DDBJ whole genome shotgun (WGS) entry which is preliminary data.</text>
</comment>
<evidence type="ECO:0000256" key="9">
    <source>
        <dbReference type="ARBA" id="ARBA00023010"/>
    </source>
</evidence>
<evidence type="ECO:0000256" key="7">
    <source>
        <dbReference type="ARBA" id="ARBA00022927"/>
    </source>
</evidence>
<comment type="function">
    <text evidence="12">Involved in protein export. The function of the beta subunit is unknown, but it may be involved in stabilization of the trimeric complex.</text>
</comment>
<dbReference type="InterPro" id="IPR016482">
    <property type="entry name" value="SecG/Sec61-beta/Sbh"/>
</dbReference>
<keyword evidence="9 12" id="KW-0811">Translocation</keyword>
<comment type="subunit">
    <text evidence="12">Component of the protein translocase complex. Heterotrimer consisting of alpha (SecY), beta (SecG) and gamma (SecE) subunits. Can form oligomers of the heterotrimer.</text>
</comment>
<evidence type="ECO:0000313" key="14">
    <source>
        <dbReference type="EMBL" id="RXE55342.1"/>
    </source>
</evidence>
<evidence type="ECO:0000256" key="3">
    <source>
        <dbReference type="ARBA" id="ARBA00014522"/>
    </source>
</evidence>
<keyword evidence="15" id="KW-1185">Reference proteome</keyword>
<dbReference type="AlphaFoldDB" id="A0A498GXI1"/>
<evidence type="ECO:0000256" key="1">
    <source>
        <dbReference type="ARBA" id="ARBA00004162"/>
    </source>
</evidence>
<comment type="subcellular location">
    <subcellularLocation>
        <location evidence="1 12">Cell membrane</location>
        <topology evidence="1 12">Single-pass membrane protein</topology>
    </subcellularLocation>
</comment>